<reference evidence="1" key="1">
    <citation type="submission" date="2019-02" db="EMBL/GenBank/DDBJ databases">
        <authorList>
            <person name="Gruber-Vodicka R. H."/>
            <person name="Seah K. B. B."/>
        </authorList>
    </citation>
    <scope>NUCLEOTIDE SEQUENCE</scope>
    <source>
        <strain evidence="1">BECK_M6</strain>
    </source>
</reference>
<accession>A0A450V332</accession>
<gene>
    <name evidence="1" type="ORF">BECKLFY1418A_GA0070994_109410</name>
</gene>
<evidence type="ECO:0000313" key="1">
    <source>
        <dbReference type="EMBL" id="VFJ99155.1"/>
    </source>
</evidence>
<proteinExistence type="predicted"/>
<protein>
    <submittedName>
        <fullName evidence="1">Uncharacterized protein</fullName>
    </submittedName>
</protein>
<sequence>MNANDSLTNDPILDELHAFRRAYAKRFDYDLKAICDDLKAKQAKRTNLVDLSGGEDGGLAAACRAANRDEALEGEIDAWQSLDDGMGE</sequence>
<organism evidence="1">
    <name type="scientific">Candidatus Kentrum sp. LFY</name>
    <dbReference type="NCBI Taxonomy" id="2126342"/>
    <lineage>
        <taxon>Bacteria</taxon>
        <taxon>Pseudomonadati</taxon>
        <taxon>Pseudomonadota</taxon>
        <taxon>Gammaproteobacteria</taxon>
        <taxon>Candidatus Kentrum</taxon>
    </lineage>
</organism>
<name>A0A450V332_9GAMM</name>
<dbReference type="EMBL" id="CAADFH010000094">
    <property type="protein sequence ID" value="VFJ99155.1"/>
    <property type="molecule type" value="Genomic_DNA"/>
</dbReference>
<dbReference type="AlphaFoldDB" id="A0A450V332"/>